<feature type="compositionally biased region" description="Basic and acidic residues" evidence="1">
    <location>
        <begin position="19"/>
        <end position="57"/>
    </location>
</feature>
<feature type="region of interest" description="Disordered" evidence="1">
    <location>
        <begin position="13"/>
        <end position="57"/>
    </location>
</feature>
<sequence>MAEIINLNRFRKNKRRAEKRQEADENAVKFGRSKAEKELDQAQQSKADRDLDGHELE</sequence>
<name>A0A238JC67_9RHOB</name>
<evidence type="ECO:0000256" key="1">
    <source>
        <dbReference type="SAM" id="MobiDB-lite"/>
    </source>
</evidence>
<dbReference type="AlphaFoldDB" id="A0A238JC67"/>
<dbReference type="RefSeq" id="WP_099245563.1">
    <property type="nucleotide sequence ID" value="NZ_FXXP01000002.1"/>
</dbReference>
<organism evidence="2 3">
    <name type="scientific">Pelagimonas phthalicica</name>
    <dbReference type="NCBI Taxonomy" id="1037362"/>
    <lineage>
        <taxon>Bacteria</taxon>
        <taxon>Pseudomonadati</taxon>
        <taxon>Pseudomonadota</taxon>
        <taxon>Alphaproteobacteria</taxon>
        <taxon>Rhodobacterales</taxon>
        <taxon>Roseobacteraceae</taxon>
        <taxon>Pelagimonas</taxon>
    </lineage>
</organism>
<keyword evidence="3" id="KW-1185">Reference proteome</keyword>
<dbReference type="Proteomes" id="UP000225972">
    <property type="component" value="Unassembled WGS sequence"/>
</dbReference>
<dbReference type="InterPro" id="IPR025227">
    <property type="entry name" value="DUF4169"/>
</dbReference>
<dbReference type="EMBL" id="FXXP01000002">
    <property type="protein sequence ID" value="SMX28311.1"/>
    <property type="molecule type" value="Genomic_DNA"/>
</dbReference>
<evidence type="ECO:0008006" key="4">
    <source>
        <dbReference type="Google" id="ProtNLM"/>
    </source>
</evidence>
<dbReference type="Pfam" id="PF13770">
    <property type="entry name" value="DUF4169"/>
    <property type="match status" value="1"/>
</dbReference>
<protein>
    <recommendedName>
        <fullName evidence="4">DUF4169 domain-containing protein</fullName>
    </recommendedName>
</protein>
<proteinExistence type="predicted"/>
<evidence type="ECO:0000313" key="3">
    <source>
        <dbReference type="Proteomes" id="UP000225972"/>
    </source>
</evidence>
<accession>A0A238JC67</accession>
<dbReference type="OrthoDB" id="7192657at2"/>
<reference evidence="3" key="1">
    <citation type="submission" date="2017-05" db="EMBL/GenBank/DDBJ databases">
        <authorList>
            <person name="Rodrigo-Torres L."/>
            <person name="Arahal R. D."/>
            <person name="Lucena T."/>
        </authorList>
    </citation>
    <scope>NUCLEOTIDE SEQUENCE [LARGE SCALE GENOMIC DNA]</scope>
    <source>
        <strain evidence="3">CECT 8649</strain>
    </source>
</reference>
<gene>
    <name evidence="2" type="ORF">TRP8649_02427</name>
</gene>
<evidence type="ECO:0000313" key="2">
    <source>
        <dbReference type="EMBL" id="SMX28311.1"/>
    </source>
</evidence>